<sequence>MDVIELLERLPGCREAAERMKKTQEILSLVDAFEALADKHSIEPDQPTPAKKDPGLAIKDMGGKAETFEKIHSTLLPSIRDQLACLQDSLDLLDPQKNPHPATDPTLECLSSLDNTLESILAAIGTLTLESPLPDEKHDHGLEMLKVFRCSHLQETIQKVVGSFIYEWIFRDVIPSFIRWCAMANIGFKNDSMSKKGSDLRQGIQIAMSYPHDQITQTIDWCRKSDWAIVQEAWLEASDSCEEALEKFTCRINRTIQSTSDADLDSQNHANRVFIVGVAKSAIPLIKLARILIKKTSGKISKKHLATLGITTLELNSETMTQLYDAPQPLFGLAYLANILYLLDSPILPITIPAEKQTQLRGIAQKLPTKMESTLAVIESCLIPLLTQIEDQDSPEAHLESFLPILRQTWGKASEHLRDIIFSFEVERIAI</sequence>
<name>A0ABY7D7U3_9BASI</name>
<evidence type="ECO:0000313" key="1">
    <source>
        <dbReference type="EMBL" id="WAQ92075.1"/>
    </source>
</evidence>
<dbReference type="Proteomes" id="UP001164743">
    <property type="component" value="Chromosome 15A"/>
</dbReference>
<dbReference type="EMBL" id="CP110435">
    <property type="protein sequence ID" value="WAQ92075.1"/>
    <property type="molecule type" value="Genomic_DNA"/>
</dbReference>
<organism evidence="1 2">
    <name type="scientific">Puccinia triticina</name>
    <dbReference type="NCBI Taxonomy" id="208348"/>
    <lineage>
        <taxon>Eukaryota</taxon>
        <taxon>Fungi</taxon>
        <taxon>Dikarya</taxon>
        <taxon>Basidiomycota</taxon>
        <taxon>Pucciniomycotina</taxon>
        <taxon>Pucciniomycetes</taxon>
        <taxon>Pucciniales</taxon>
        <taxon>Pucciniaceae</taxon>
        <taxon>Puccinia</taxon>
    </lineage>
</organism>
<evidence type="ECO:0000313" key="2">
    <source>
        <dbReference type="Proteomes" id="UP001164743"/>
    </source>
</evidence>
<keyword evidence="2" id="KW-1185">Reference proteome</keyword>
<accession>A0ABY7D7U3</accession>
<dbReference type="PANTHER" id="PTHR33069">
    <property type="entry name" value="CHROMOSOME 7, WHOLE GENOME SHOTGUN SEQUENCE-RELATED"/>
    <property type="match status" value="1"/>
</dbReference>
<dbReference type="GeneID" id="77804574"/>
<gene>
    <name evidence="1" type="ORF">PtA15_15A471</name>
</gene>
<reference evidence="1" key="1">
    <citation type="submission" date="2022-10" db="EMBL/GenBank/DDBJ databases">
        <title>Puccinia triticina Genome sequencing and assembly.</title>
        <authorList>
            <person name="Li C."/>
        </authorList>
    </citation>
    <scope>NUCLEOTIDE SEQUENCE</scope>
    <source>
        <strain evidence="1">Pt15</strain>
    </source>
</reference>
<dbReference type="RefSeq" id="XP_053027630.1">
    <property type="nucleotide sequence ID" value="XM_053163679.1"/>
</dbReference>
<protein>
    <submittedName>
        <fullName evidence="1">Uncharacterized protein</fullName>
    </submittedName>
</protein>
<proteinExistence type="predicted"/>
<dbReference type="PANTHER" id="PTHR33069:SF3">
    <property type="entry name" value="DYNEIN HEAVY CHAIN TAIL DOMAIN-CONTAINING PROTEIN"/>
    <property type="match status" value="1"/>
</dbReference>